<evidence type="ECO:0000313" key="4">
    <source>
        <dbReference type="Proteomes" id="UP001228376"/>
    </source>
</evidence>
<protein>
    <submittedName>
        <fullName evidence="3">Translation initiation factor IF-2 N-terminal domain-containing protein</fullName>
    </submittedName>
</protein>
<evidence type="ECO:0000259" key="2">
    <source>
        <dbReference type="Pfam" id="PF04760"/>
    </source>
</evidence>
<reference evidence="3 4" key="1">
    <citation type="submission" date="2023-10" db="EMBL/GenBank/DDBJ databases">
        <title>179-bfca-hs.</title>
        <authorList>
            <person name="Miliotis G."/>
            <person name="Sengupta P."/>
            <person name="Hameed A."/>
            <person name="Chuvochina M."/>
            <person name="Mcdonagh F."/>
            <person name="Simpson A.C."/>
            <person name="Singh N.K."/>
            <person name="Rekha P.D."/>
            <person name="Raman K."/>
            <person name="Hugenholtz P."/>
            <person name="Venkateswaran K."/>
        </authorList>
    </citation>
    <scope>NUCLEOTIDE SEQUENCE [LARGE SCALE GENOMIC DNA]</scope>
    <source>
        <strain evidence="3 4">179-BFC-A-HS</strain>
    </source>
</reference>
<dbReference type="Pfam" id="PF04760">
    <property type="entry name" value="IF2_N"/>
    <property type="match status" value="1"/>
</dbReference>
<keyword evidence="3" id="KW-0396">Initiation factor</keyword>
<sequence>MRKMRVYEYAKQNNTTSKAVIEKLKEMDYEVSNHMSTITENAKNRLDGVFRQVKEKKQTDGTNQNRKPARNQPNKSANRPAKKFSQVMADIMGITVIKMAVVSQITV</sequence>
<accession>A0ABU5CHP6</accession>
<evidence type="ECO:0000313" key="3">
    <source>
        <dbReference type="EMBL" id="MDY0405843.1"/>
    </source>
</evidence>
<keyword evidence="3" id="KW-0648">Protein biosynthesis</keyword>
<feature type="region of interest" description="Disordered" evidence="1">
    <location>
        <begin position="40"/>
        <end position="83"/>
    </location>
</feature>
<comment type="caution">
    <text evidence="3">The sequence shown here is derived from an EMBL/GenBank/DDBJ whole genome shotgun (WGS) entry which is preliminary data.</text>
</comment>
<name>A0ABU5CHP6_9BACI</name>
<keyword evidence="4" id="KW-1185">Reference proteome</keyword>
<feature type="domain" description="Translation initiation factor IF-2 N-terminal" evidence="2">
    <location>
        <begin position="1"/>
        <end position="47"/>
    </location>
</feature>
<organism evidence="3 4">
    <name type="scientific">Tigheibacillus jepli</name>
    <dbReference type="NCBI Taxonomy" id="3035914"/>
    <lineage>
        <taxon>Bacteria</taxon>
        <taxon>Bacillati</taxon>
        <taxon>Bacillota</taxon>
        <taxon>Bacilli</taxon>
        <taxon>Bacillales</taxon>
        <taxon>Bacillaceae</taxon>
        <taxon>Tigheibacillus</taxon>
    </lineage>
</organism>
<dbReference type="Proteomes" id="UP001228376">
    <property type="component" value="Unassembled WGS sequence"/>
</dbReference>
<feature type="compositionally biased region" description="Basic and acidic residues" evidence="1">
    <location>
        <begin position="42"/>
        <end position="59"/>
    </location>
</feature>
<dbReference type="EMBL" id="JAROCA020000001">
    <property type="protein sequence ID" value="MDY0405843.1"/>
    <property type="molecule type" value="Genomic_DNA"/>
</dbReference>
<proteinExistence type="predicted"/>
<evidence type="ECO:0000256" key="1">
    <source>
        <dbReference type="SAM" id="MobiDB-lite"/>
    </source>
</evidence>
<dbReference type="Gene3D" id="1.10.10.2480">
    <property type="match status" value="1"/>
</dbReference>
<feature type="compositionally biased region" description="Polar residues" evidence="1">
    <location>
        <begin position="60"/>
        <end position="77"/>
    </location>
</feature>
<gene>
    <name evidence="3" type="ORF">P5G51_010955</name>
</gene>
<dbReference type="InterPro" id="IPR006847">
    <property type="entry name" value="IF2_N"/>
</dbReference>
<dbReference type="GO" id="GO:0003743">
    <property type="term" value="F:translation initiation factor activity"/>
    <property type="evidence" value="ECO:0007669"/>
    <property type="project" value="UniProtKB-KW"/>
</dbReference>